<dbReference type="Proteomes" id="UP000004846">
    <property type="component" value="Unassembled WGS sequence"/>
</dbReference>
<dbReference type="PROSITE" id="PS50943">
    <property type="entry name" value="HTH_CROC1"/>
    <property type="match status" value="1"/>
</dbReference>
<evidence type="ECO:0000259" key="1">
    <source>
        <dbReference type="PROSITE" id="PS50943"/>
    </source>
</evidence>
<gene>
    <name evidence="2" type="ORF">HMPREF9498_00093</name>
</gene>
<dbReference type="RefSeq" id="WP_002381295.1">
    <property type="nucleotide sequence ID" value="NZ_GL454411.1"/>
</dbReference>
<accession>A0A125WA75</accession>
<dbReference type="EMBL" id="AEBR01000005">
    <property type="protein sequence ID" value="EFM84118.1"/>
    <property type="molecule type" value="Genomic_DNA"/>
</dbReference>
<dbReference type="GO" id="GO:0003677">
    <property type="term" value="F:DNA binding"/>
    <property type="evidence" value="ECO:0007669"/>
    <property type="project" value="UniProtKB-KW"/>
</dbReference>
<organism evidence="2 3">
    <name type="scientific">Enterococcus faecalis TX4248</name>
    <dbReference type="NCBI Taxonomy" id="749495"/>
    <lineage>
        <taxon>Bacteria</taxon>
        <taxon>Bacillati</taxon>
        <taxon>Bacillota</taxon>
        <taxon>Bacilli</taxon>
        <taxon>Lactobacillales</taxon>
        <taxon>Enterococcaceae</taxon>
        <taxon>Enterococcus</taxon>
    </lineage>
</organism>
<dbReference type="Gene3D" id="1.10.260.40">
    <property type="entry name" value="lambda repressor-like DNA-binding domains"/>
    <property type="match status" value="1"/>
</dbReference>
<sequence length="232" mass="27213">MKITTKQVGARMREARKKKKYTLRYLANKIGLSSGSTISNWELGLNLPNKRYLKKIAKACDTTVDWLLYGDFDRFVRQLLKENFQNKQLLKPPFFTQLMGRLSEEQLSYHDSLKIMIQAQKLQQSFYAFPLTVEAPSHSQESISIYEPTTAEEQSDQSYYHPFILSELHELFTHSQNPELDYSLIIAFLPLLKVDQLTEPQKEVLLAIFKRMNSFKDQTLLNEFFVELQYLL</sequence>
<name>A0A125WA75_ENTFL</name>
<feature type="domain" description="HTH cro/C1-type" evidence="1">
    <location>
        <begin position="12"/>
        <end position="67"/>
    </location>
</feature>
<dbReference type="AlphaFoldDB" id="A0A125WA75"/>
<dbReference type="HOGENOM" id="CLU_104103_0_0_9"/>
<evidence type="ECO:0000313" key="2">
    <source>
        <dbReference type="EMBL" id="EFM84118.1"/>
    </source>
</evidence>
<dbReference type="Pfam" id="PF01381">
    <property type="entry name" value="HTH_3"/>
    <property type="match status" value="1"/>
</dbReference>
<comment type="caution">
    <text evidence="2">The sequence shown here is derived from an EMBL/GenBank/DDBJ whole genome shotgun (WGS) entry which is preliminary data.</text>
</comment>
<dbReference type="CDD" id="cd00093">
    <property type="entry name" value="HTH_XRE"/>
    <property type="match status" value="1"/>
</dbReference>
<proteinExistence type="predicted"/>
<keyword evidence="2" id="KW-0238">DNA-binding</keyword>
<dbReference type="InterPro" id="IPR001387">
    <property type="entry name" value="Cro/C1-type_HTH"/>
</dbReference>
<reference evidence="2 3" key="1">
    <citation type="submission" date="2010-07" db="EMBL/GenBank/DDBJ databases">
        <authorList>
            <person name="Sid Ahmed O."/>
        </authorList>
    </citation>
    <scope>NUCLEOTIDE SEQUENCE [LARGE SCALE GENOMIC DNA]</scope>
    <source>
        <strain evidence="2 3">TX4248</strain>
    </source>
</reference>
<evidence type="ECO:0000313" key="3">
    <source>
        <dbReference type="Proteomes" id="UP000004846"/>
    </source>
</evidence>
<dbReference type="SMART" id="SM00530">
    <property type="entry name" value="HTH_XRE"/>
    <property type="match status" value="1"/>
</dbReference>
<dbReference type="InterPro" id="IPR010982">
    <property type="entry name" value="Lambda_DNA-bd_dom_sf"/>
</dbReference>
<protein>
    <submittedName>
        <fullName evidence="2">DNA-binding helix-turn-helix protein</fullName>
    </submittedName>
</protein>
<dbReference type="SUPFAM" id="SSF47413">
    <property type="entry name" value="lambda repressor-like DNA-binding domains"/>
    <property type="match status" value="1"/>
</dbReference>